<keyword evidence="6" id="KW-1185">Reference proteome</keyword>
<evidence type="ECO:0000313" key="6">
    <source>
        <dbReference type="Proteomes" id="UP000502331"/>
    </source>
</evidence>
<feature type="compositionally biased region" description="Gly residues" evidence="1">
    <location>
        <begin position="489"/>
        <end position="504"/>
    </location>
</feature>
<dbReference type="EMBL" id="CP032549">
    <property type="protein sequence ID" value="QIV88079.1"/>
    <property type="molecule type" value="Genomic_DNA"/>
</dbReference>
<sequence>MARSNLSRRVVSGVAVLSFGLLNVVAPAQAVSGVQIHAGENLGEVSIEDTAGVINRDRLMDALDELDFNEPTNVAVYTRDGEYSDDINTKTLEFARKSHPEWISAKAEDYGDYWADGLLIITLSVEGSGDGQIGTYFGEDRKVTTSQMESIHEAGYDDFNLSRWTDGVIAVADKASAIMNRPWYKSPALWWTVAAGGGGTGIVLISSAAMRSSRRNNFAQELQSGTEHLTNVTMDLDETEIAAKTLPTGSTHAAELERRFADFMSKYRESFDSQAKLAAAEKKYRSSSRGVDAAKKFKTDAQNLDLTDDAIIAAAALYTRSASWEDAWRAQTKPLADDLAQISTLIDDVDPELMGSAAALASYRETATQSLESLGTQLKAEQIDVDAALDELSDLRRGLTERLDEFAKAQIEAYAENEDEKEEMRREMERSRYSTASQGPRGGTILDVLNPGSLYWSVGSYNAGYTAGTNSVDQSRESSSSSGSVSTGYSGGGSFSGSGGSSRF</sequence>
<name>A0A6H0SNS0_9MICC</name>
<feature type="domain" description="DUF5129" evidence="4">
    <location>
        <begin position="47"/>
        <end position="392"/>
    </location>
</feature>
<feature type="compositionally biased region" description="Basic and acidic residues" evidence="1">
    <location>
        <begin position="422"/>
        <end position="432"/>
    </location>
</feature>
<feature type="transmembrane region" description="Helical" evidence="2">
    <location>
        <begin position="188"/>
        <end position="210"/>
    </location>
</feature>
<protein>
    <submittedName>
        <fullName evidence="5">DUF5129 domain-containing protein</fullName>
    </submittedName>
</protein>
<evidence type="ECO:0000259" key="4">
    <source>
        <dbReference type="Pfam" id="PF17173"/>
    </source>
</evidence>
<dbReference type="RefSeq" id="WP_172512538.1">
    <property type="nucleotide sequence ID" value="NZ_CP032549.1"/>
</dbReference>
<dbReference type="Pfam" id="PF17173">
    <property type="entry name" value="DUF5129"/>
    <property type="match status" value="1"/>
</dbReference>
<keyword evidence="2" id="KW-0812">Transmembrane</keyword>
<evidence type="ECO:0000313" key="5">
    <source>
        <dbReference type="EMBL" id="QIV88079.1"/>
    </source>
</evidence>
<reference evidence="5 6" key="1">
    <citation type="submission" date="2018-09" db="EMBL/GenBank/DDBJ databases">
        <title>Glutamicibacter mishrai S5-52T (LMG 29155T = KCTC 39846T).</title>
        <authorList>
            <person name="Das S.K."/>
        </authorList>
    </citation>
    <scope>NUCLEOTIDE SEQUENCE [LARGE SCALE GENOMIC DNA]</scope>
    <source>
        <strain evidence="5 6">S5-52</strain>
    </source>
</reference>
<proteinExistence type="predicted"/>
<feature type="signal peptide" evidence="3">
    <location>
        <begin position="1"/>
        <end position="30"/>
    </location>
</feature>
<dbReference type="Proteomes" id="UP000502331">
    <property type="component" value="Chromosome"/>
</dbReference>
<accession>A0A6H0SNS0</accession>
<keyword evidence="3" id="KW-0732">Signal</keyword>
<dbReference type="AlphaFoldDB" id="A0A6H0SNS0"/>
<feature type="region of interest" description="Disordered" evidence="1">
    <location>
        <begin position="415"/>
        <end position="444"/>
    </location>
</feature>
<keyword evidence="2" id="KW-0472">Membrane</keyword>
<gene>
    <name evidence="5" type="ORF">D3791_13755</name>
</gene>
<evidence type="ECO:0000256" key="2">
    <source>
        <dbReference type="SAM" id="Phobius"/>
    </source>
</evidence>
<keyword evidence="2" id="KW-1133">Transmembrane helix</keyword>
<evidence type="ECO:0000256" key="3">
    <source>
        <dbReference type="SAM" id="SignalP"/>
    </source>
</evidence>
<feature type="chain" id="PRO_5026041136" evidence="3">
    <location>
        <begin position="31"/>
        <end position="504"/>
    </location>
</feature>
<dbReference type="InterPro" id="IPR033435">
    <property type="entry name" value="DUF5129"/>
</dbReference>
<feature type="region of interest" description="Disordered" evidence="1">
    <location>
        <begin position="467"/>
        <end position="504"/>
    </location>
</feature>
<feature type="compositionally biased region" description="Low complexity" evidence="1">
    <location>
        <begin position="478"/>
        <end position="488"/>
    </location>
</feature>
<evidence type="ECO:0000256" key="1">
    <source>
        <dbReference type="SAM" id="MobiDB-lite"/>
    </source>
</evidence>
<organism evidence="5 6">
    <name type="scientific">Glutamicibacter mishrai</name>
    <dbReference type="NCBI Taxonomy" id="1775880"/>
    <lineage>
        <taxon>Bacteria</taxon>
        <taxon>Bacillati</taxon>
        <taxon>Actinomycetota</taxon>
        <taxon>Actinomycetes</taxon>
        <taxon>Micrococcales</taxon>
        <taxon>Micrococcaceae</taxon>
        <taxon>Glutamicibacter</taxon>
    </lineage>
</organism>